<name>A0A1G7WEL9_ANETH</name>
<dbReference type="Proteomes" id="UP000198956">
    <property type="component" value="Unassembled WGS sequence"/>
</dbReference>
<dbReference type="InterPro" id="IPR005648">
    <property type="entry name" value="FlgD"/>
</dbReference>
<keyword evidence="5" id="KW-0969">Cilium</keyword>
<accession>A0A1G7WEL9</accession>
<feature type="compositionally biased region" description="Polar residues" evidence="3">
    <location>
        <begin position="183"/>
        <end position="194"/>
    </location>
</feature>
<dbReference type="EMBL" id="FNDE01000001">
    <property type="protein sequence ID" value="SDG70388.1"/>
    <property type="molecule type" value="Genomic_DNA"/>
</dbReference>
<keyword evidence="5" id="KW-0966">Cell projection</keyword>
<dbReference type="AlphaFoldDB" id="A0A1G7WEL9"/>
<proteinExistence type="inferred from homology"/>
<keyword evidence="2" id="KW-1005">Bacterial flagellum biogenesis</keyword>
<gene>
    <name evidence="4" type="primary">flgD</name>
    <name evidence="4" type="ORF">K3F53_11590</name>
    <name evidence="5" type="ORF">SAMN04489735_1001181</name>
</gene>
<dbReference type="RefSeq" id="WP_057898410.1">
    <property type="nucleotide sequence ID" value="NZ_CP080764.1"/>
</dbReference>
<feature type="region of interest" description="Disordered" evidence="3">
    <location>
        <begin position="150"/>
        <end position="194"/>
    </location>
</feature>
<keyword evidence="7" id="KW-1185">Reference proteome</keyword>
<dbReference type="Proteomes" id="UP000826616">
    <property type="component" value="Chromosome"/>
</dbReference>
<evidence type="ECO:0000313" key="6">
    <source>
        <dbReference type="Proteomes" id="UP000198956"/>
    </source>
</evidence>
<dbReference type="Pfam" id="PF03963">
    <property type="entry name" value="FlgD"/>
    <property type="match status" value="1"/>
</dbReference>
<evidence type="ECO:0000313" key="5">
    <source>
        <dbReference type="EMBL" id="SDG70388.1"/>
    </source>
</evidence>
<sequence length="194" mass="21476">MTVIDATHYRTSYGAKPKTFEEQSSLGKEDFLRLLVTQLTHQDPTQPLQDREFIAQMAQFSMLEQMVNLNDMFTRFMEVQSLNGLSSMIGKKVTWTEHVKESDENGNEVIKETPKEGTVKAISFKDGKVQLVLADGSKIDVGVVETVEMQAAPAAEQESQRLSEGSGGQNESRTKETEGNGSGEQRQTNEGAGR</sequence>
<evidence type="ECO:0000313" key="4">
    <source>
        <dbReference type="EMBL" id="QYY41578.1"/>
    </source>
</evidence>
<keyword evidence="5" id="KW-0282">Flagellum</keyword>
<dbReference type="GO" id="GO:0044781">
    <property type="term" value="P:bacterial-type flagellum organization"/>
    <property type="evidence" value="ECO:0007669"/>
    <property type="project" value="UniProtKB-KW"/>
</dbReference>
<evidence type="ECO:0000256" key="2">
    <source>
        <dbReference type="ARBA" id="ARBA00022795"/>
    </source>
</evidence>
<dbReference type="EMBL" id="CP080764">
    <property type="protein sequence ID" value="QYY41578.1"/>
    <property type="molecule type" value="Genomic_DNA"/>
</dbReference>
<evidence type="ECO:0000256" key="1">
    <source>
        <dbReference type="ARBA" id="ARBA00010577"/>
    </source>
</evidence>
<protein>
    <submittedName>
        <fullName evidence="5">Flagellar basal-body rod modification protein FlgD</fullName>
    </submittedName>
    <submittedName>
        <fullName evidence="4">Flagellar hook assembly protein FlgD</fullName>
    </submittedName>
</protein>
<dbReference type="OrthoDB" id="280334at2"/>
<reference evidence="5 6" key="1">
    <citation type="submission" date="2016-10" db="EMBL/GenBank/DDBJ databases">
        <authorList>
            <person name="de Groot N.N."/>
        </authorList>
    </citation>
    <scope>NUCLEOTIDE SEQUENCE [LARGE SCALE GENOMIC DNA]</scope>
    <source>
        <strain evidence="5 6">L 420-91</strain>
    </source>
</reference>
<organism evidence="5 6">
    <name type="scientific">Aneurinibacillus thermoaerophilus</name>
    <dbReference type="NCBI Taxonomy" id="143495"/>
    <lineage>
        <taxon>Bacteria</taxon>
        <taxon>Bacillati</taxon>
        <taxon>Bacillota</taxon>
        <taxon>Bacilli</taxon>
        <taxon>Bacillales</taxon>
        <taxon>Paenibacillaceae</taxon>
        <taxon>Aneurinibacillus group</taxon>
        <taxon>Aneurinibacillus</taxon>
    </lineage>
</organism>
<comment type="similarity">
    <text evidence="1">Belongs to the FlgD family.</text>
</comment>
<dbReference type="GeneID" id="97142015"/>
<evidence type="ECO:0000313" key="7">
    <source>
        <dbReference type="Proteomes" id="UP000826616"/>
    </source>
</evidence>
<reference evidence="4 7" key="2">
    <citation type="submission" date="2021-08" db="EMBL/GenBank/DDBJ databases">
        <title>Complete genome sequence of the strain Aneurinibacillus thermoaerophilus CCM 8960.</title>
        <authorList>
            <person name="Musilova J."/>
            <person name="Kourilova X."/>
            <person name="Pernicova I."/>
            <person name="Bezdicek M."/>
            <person name="Lengerova M."/>
            <person name="Obruca S."/>
            <person name="Sedlar K."/>
        </authorList>
    </citation>
    <scope>NUCLEOTIDE SEQUENCE [LARGE SCALE GENOMIC DNA]</scope>
    <source>
        <strain evidence="4 7">CCM 8960</strain>
    </source>
</reference>
<evidence type="ECO:0000256" key="3">
    <source>
        <dbReference type="SAM" id="MobiDB-lite"/>
    </source>
</evidence>
<dbReference type="NCBIfam" id="NF007197">
    <property type="entry name" value="PRK09618.1"/>
    <property type="match status" value="1"/>
</dbReference>